<protein>
    <submittedName>
        <fullName evidence="1">Uncharacterized protein</fullName>
    </submittedName>
</protein>
<evidence type="ECO:0000313" key="2">
    <source>
        <dbReference type="Proteomes" id="UP001157502"/>
    </source>
</evidence>
<accession>A0ACC2GIF8</accession>
<gene>
    <name evidence="1" type="ORF">DPEC_G00168150</name>
</gene>
<comment type="caution">
    <text evidence="1">The sequence shown here is derived from an EMBL/GenBank/DDBJ whole genome shotgun (WGS) entry which is preliminary data.</text>
</comment>
<dbReference type="Proteomes" id="UP001157502">
    <property type="component" value="Chromosome 13"/>
</dbReference>
<name>A0ACC2GIF8_DALPE</name>
<sequence length="102" mass="11368">MDQIQESTVEKVPMCLIGNKVDLREELPEGSCVSTVDGERLARTYDALFCETSAKEGTNVVEAVLHLAREVKKNVKLRRPSESQVKLILSSSKQAMTQCCRI</sequence>
<keyword evidence="2" id="KW-1185">Reference proteome</keyword>
<dbReference type="EMBL" id="CM055740">
    <property type="protein sequence ID" value="KAJ8003315.1"/>
    <property type="molecule type" value="Genomic_DNA"/>
</dbReference>
<organism evidence="1 2">
    <name type="scientific">Dallia pectoralis</name>
    <name type="common">Alaska blackfish</name>
    <dbReference type="NCBI Taxonomy" id="75939"/>
    <lineage>
        <taxon>Eukaryota</taxon>
        <taxon>Metazoa</taxon>
        <taxon>Chordata</taxon>
        <taxon>Craniata</taxon>
        <taxon>Vertebrata</taxon>
        <taxon>Euteleostomi</taxon>
        <taxon>Actinopterygii</taxon>
        <taxon>Neopterygii</taxon>
        <taxon>Teleostei</taxon>
        <taxon>Protacanthopterygii</taxon>
        <taxon>Esociformes</taxon>
        <taxon>Umbridae</taxon>
        <taxon>Dallia</taxon>
    </lineage>
</organism>
<proteinExistence type="predicted"/>
<reference evidence="1" key="1">
    <citation type="submission" date="2021-05" db="EMBL/GenBank/DDBJ databases">
        <authorList>
            <person name="Pan Q."/>
            <person name="Jouanno E."/>
            <person name="Zahm M."/>
            <person name="Klopp C."/>
            <person name="Cabau C."/>
            <person name="Louis A."/>
            <person name="Berthelot C."/>
            <person name="Parey E."/>
            <person name="Roest Crollius H."/>
            <person name="Montfort J."/>
            <person name="Robinson-Rechavi M."/>
            <person name="Bouchez O."/>
            <person name="Lampietro C."/>
            <person name="Lopez Roques C."/>
            <person name="Donnadieu C."/>
            <person name="Postlethwait J."/>
            <person name="Bobe J."/>
            <person name="Dillon D."/>
            <person name="Chandos A."/>
            <person name="von Hippel F."/>
            <person name="Guiguen Y."/>
        </authorList>
    </citation>
    <scope>NUCLEOTIDE SEQUENCE</scope>
    <source>
        <strain evidence="1">YG-Jan2019</strain>
    </source>
</reference>
<evidence type="ECO:0000313" key="1">
    <source>
        <dbReference type="EMBL" id="KAJ8003315.1"/>
    </source>
</evidence>